<evidence type="ECO:0000313" key="6">
    <source>
        <dbReference type="Proteomes" id="UP001609176"/>
    </source>
</evidence>
<dbReference type="PANTHER" id="PTHR37314:SF4">
    <property type="entry name" value="UPF0700 TRANSMEMBRANE PROTEIN YOAK"/>
    <property type="match status" value="1"/>
</dbReference>
<keyword evidence="1" id="KW-1133">Transmembrane helix</keyword>
<keyword evidence="7" id="KW-1185">Reference proteome</keyword>
<dbReference type="EMBL" id="JBIMSP010000022">
    <property type="protein sequence ID" value="MFH5243173.1"/>
    <property type="molecule type" value="Genomic_DNA"/>
</dbReference>
<evidence type="ECO:0000313" key="2">
    <source>
        <dbReference type="EMBL" id="MFH5211875.1"/>
    </source>
</evidence>
<dbReference type="Proteomes" id="UP001609175">
    <property type="component" value="Unassembled WGS sequence"/>
</dbReference>
<name>A0ABW7JVX6_9NOCA</name>
<feature type="transmembrane region" description="Helical" evidence="1">
    <location>
        <begin position="86"/>
        <end position="111"/>
    </location>
</feature>
<dbReference type="Proteomes" id="UP001609176">
    <property type="component" value="Unassembled WGS sequence"/>
</dbReference>
<accession>A0ABW7JVX6</accession>
<evidence type="ECO:0000313" key="4">
    <source>
        <dbReference type="EMBL" id="MFH5243173.1"/>
    </source>
</evidence>
<protein>
    <submittedName>
        <fullName evidence="2">YoaK family protein</fullName>
    </submittedName>
</protein>
<dbReference type="RefSeq" id="WP_395118725.1">
    <property type="nucleotide sequence ID" value="NZ_JBIMSN010000050.1"/>
</dbReference>
<dbReference type="Proteomes" id="UP001609219">
    <property type="component" value="Unassembled WGS sequence"/>
</dbReference>
<feature type="transmembrane region" description="Helical" evidence="1">
    <location>
        <begin position="57"/>
        <end position="74"/>
    </location>
</feature>
<evidence type="ECO:0000313" key="5">
    <source>
        <dbReference type="Proteomes" id="UP001609175"/>
    </source>
</evidence>
<comment type="caution">
    <text evidence="2">The sequence shown here is derived from an EMBL/GenBank/DDBJ whole genome shotgun (WGS) entry which is preliminary data.</text>
</comment>
<keyword evidence="1" id="KW-0472">Membrane</keyword>
<gene>
    <name evidence="4" type="ORF">ACHIPV_15015</name>
    <name evidence="2" type="ORF">ACHIPZ_27280</name>
    <name evidence="3" type="ORF">ACHIRB_11730</name>
</gene>
<feature type="transmembrane region" description="Helical" evidence="1">
    <location>
        <begin position="12"/>
        <end position="37"/>
    </location>
</feature>
<dbReference type="EMBL" id="JBIMSO010000139">
    <property type="protein sequence ID" value="MFH5211875.1"/>
    <property type="molecule type" value="Genomic_DNA"/>
</dbReference>
<evidence type="ECO:0000256" key="1">
    <source>
        <dbReference type="SAM" id="Phobius"/>
    </source>
</evidence>
<dbReference type="EMBL" id="JBIMSN010000050">
    <property type="protein sequence ID" value="MFH5229238.1"/>
    <property type="molecule type" value="Genomic_DNA"/>
</dbReference>
<keyword evidence="1" id="KW-0812">Transmembrane</keyword>
<dbReference type="PANTHER" id="PTHR37314">
    <property type="entry name" value="SLR0142 PROTEIN"/>
    <property type="match status" value="1"/>
</dbReference>
<reference evidence="5 6" key="1">
    <citation type="submission" date="2024-10" db="EMBL/GenBank/DDBJ databases">
        <authorList>
            <person name="Riesco R."/>
        </authorList>
    </citation>
    <scope>NUCLEOTIDE SEQUENCE [LARGE SCALE GENOMIC DNA]</scope>
    <source>
        <strain evidence="4 6">NCIMB 15448</strain>
        <strain evidence="2 5">NCIMB 15449</strain>
        <strain evidence="3 7">NCIMB 15450</strain>
    </source>
</reference>
<sequence>MLDHDRREMTLAAMLSGVAGFVDAIGFLHFGGYFVSFMSGNTTQAGVSLAQGDFRDFGLAIGLIVAFFVGVVIGSQASRRVRERRWIVLAIVASILTTAAVFHHIPFAAFIAPPLMAVAMGAQNSVFERDGQATIGLTFVTGTLVKLGQSVSRLIDGERSVVGLRYFALWSGLAAGTVVGAVTYLWIGLSALWFAAALTAFGTAALRRMGTVT</sequence>
<evidence type="ECO:0000313" key="3">
    <source>
        <dbReference type="EMBL" id="MFH5229238.1"/>
    </source>
</evidence>
<dbReference type="InterPro" id="IPR010699">
    <property type="entry name" value="DUF1275"/>
</dbReference>
<feature type="transmembrane region" description="Helical" evidence="1">
    <location>
        <begin position="185"/>
        <end position="206"/>
    </location>
</feature>
<dbReference type="Pfam" id="PF06912">
    <property type="entry name" value="DUF1275"/>
    <property type="match status" value="1"/>
</dbReference>
<organism evidence="2 5">
    <name type="scientific">Antrihabitans spumae</name>
    <dbReference type="NCBI Taxonomy" id="3373370"/>
    <lineage>
        <taxon>Bacteria</taxon>
        <taxon>Bacillati</taxon>
        <taxon>Actinomycetota</taxon>
        <taxon>Actinomycetes</taxon>
        <taxon>Mycobacteriales</taxon>
        <taxon>Nocardiaceae</taxon>
        <taxon>Antrihabitans</taxon>
    </lineage>
</organism>
<evidence type="ECO:0000313" key="7">
    <source>
        <dbReference type="Proteomes" id="UP001609219"/>
    </source>
</evidence>
<proteinExistence type="predicted"/>